<dbReference type="EMBL" id="AHZU02000087">
    <property type="protein sequence ID" value="KFG48679.1"/>
    <property type="molecule type" value="Genomic_DNA"/>
</dbReference>
<dbReference type="VEuPathDB" id="ToxoDB:TGDOM2_232140"/>
<feature type="compositionally biased region" description="Basic and acidic residues" evidence="1">
    <location>
        <begin position="306"/>
        <end position="326"/>
    </location>
</feature>
<dbReference type="AlphaFoldDB" id="A0A086KWB1"/>
<comment type="caution">
    <text evidence="3">The sequence shown here is derived from an EMBL/GenBank/DDBJ whole genome shotgun (WGS) entry which is preliminary data.</text>
</comment>
<feature type="compositionally biased region" description="Basic and acidic residues" evidence="1">
    <location>
        <begin position="350"/>
        <end position="366"/>
    </location>
</feature>
<protein>
    <recommendedName>
        <fullName evidence="5">Transmembrane protein</fullName>
    </recommendedName>
</protein>
<dbReference type="Proteomes" id="UP000028837">
    <property type="component" value="Unassembled WGS sequence"/>
</dbReference>
<accession>A0A086KWB1</accession>
<evidence type="ECO:0008006" key="5">
    <source>
        <dbReference type="Google" id="ProtNLM"/>
    </source>
</evidence>
<feature type="region of interest" description="Disordered" evidence="1">
    <location>
        <begin position="299"/>
        <end position="326"/>
    </location>
</feature>
<feature type="region of interest" description="Disordered" evidence="1">
    <location>
        <begin position="92"/>
        <end position="159"/>
    </location>
</feature>
<feature type="compositionally biased region" description="Low complexity" evidence="1">
    <location>
        <begin position="113"/>
        <end position="125"/>
    </location>
</feature>
<feature type="compositionally biased region" description="Acidic residues" evidence="1">
    <location>
        <begin position="367"/>
        <end position="377"/>
    </location>
</feature>
<feature type="region of interest" description="Disordered" evidence="1">
    <location>
        <begin position="346"/>
        <end position="377"/>
    </location>
</feature>
<proteinExistence type="predicted"/>
<evidence type="ECO:0000256" key="1">
    <source>
        <dbReference type="SAM" id="MobiDB-lite"/>
    </source>
</evidence>
<organism evidence="3 4">
    <name type="scientific">Toxoplasma gondii GAB2-2007-GAL-DOM2</name>
    <dbReference type="NCBI Taxonomy" id="1130820"/>
    <lineage>
        <taxon>Eukaryota</taxon>
        <taxon>Sar</taxon>
        <taxon>Alveolata</taxon>
        <taxon>Apicomplexa</taxon>
        <taxon>Conoidasida</taxon>
        <taxon>Coccidia</taxon>
        <taxon>Eucoccidiorida</taxon>
        <taxon>Eimeriorina</taxon>
        <taxon>Sarcocystidae</taxon>
        <taxon>Toxoplasma</taxon>
    </lineage>
</organism>
<evidence type="ECO:0000313" key="3">
    <source>
        <dbReference type="EMBL" id="KFG48679.1"/>
    </source>
</evidence>
<gene>
    <name evidence="3" type="ORF">TGDOM2_232140</name>
</gene>
<feature type="signal peptide" evidence="2">
    <location>
        <begin position="1"/>
        <end position="21"/>
    </location>
</feature>
<dbReference type="OrthoDB" id="331190at2759"/>
<evidence type="ECO:0000313" key="4">
    <source>
        <dbReference type="Proteomes" id="UP000028837"/>
    </source>
</evidence>
<reference evidence="3 4" key="1">
    <citation type="submission" date="2014-02" db="EMBL/GenBank/DDBJ databases">
        <authorList>
            <person name="Sibley D."/>
            <person name="Venepally P."/>
            <person name="Karamycheva S."/>
            <person name="Hadjithomas M."/>
            <person name="Khan A."/>
            <person name="Brunk B."/>
            <person name="Roos D."/>
            <person name="Caler E."/>
            <person name="Lorenzi H."/>
        </authorList>
    </citation>
    <scope>NUCLEOTIDE SEQUENCE [LARGE SCALE GENOMIC DNA]</scope>
    <source>
        <strain evidence="3 4">GAB2-2007-GAL-DOM2</strain>
    </source>
</reference>
<feature type="chain" id="PRO_5001809579" description="Transmembrane protein" evidence="2">
    <location>
        <begin position="22"/>
        <end position="377"/>
    </location>
</feature>
<sequence length="377" mass="42252">MFVRTGVCTLLAAALVGICVAQSEDALGSTFPNTTVVTEVHSRTPRELESNKGGDRLAHQHSAFAHSFSGPETCPFRPPVLDVFSDFAEAGTTQTNRGVGHNGRRPREGRVISSGARGRSPGSAPDSRTVTERESKLTGASRESGGDVPNSGAVPITESPFDAIPHFLTPERWARMTDIYGFGPLKPHCELCRFSEHFCTRDWDCREFCGEDCRGLGKNLTDELKCRWCGAEPARCVVWSGCRQGCPQQCGPVLENRKKFFETGVDEMAEQERKRKLRRRLQLFREGHLRGTEAEELVRKQLQSSRPEDKQLQEVEREERDEKEADLLREARETCRMRGIVSILAQGEQRAAEAAERAEEIEHLDLEENSEDEPPWN</sequence>
<name>A0A086KWB1_TOXGO</name>
<keyword evidence="2" id="KW-0732">Signal</keyword>
<evidence type="ECO:0000256" key="2">
    <source>
        <dbReference type="SAM" id="SignalP"/>
    </source>
</evidence>